<dbReference type="Proteomes" id="UP001234989">
    <property type="component" value="Chromosome 6"/>
</dbReference>
<dbReference type="PANTHER" id="PTHR33168">
    <property type="entry name" value="STRESS INDUCED PROTEIN-RELATED"/>
    <property type="match status" value="1"/>
</dbReference>
<proteinExistence type="predicted"/>
<reference evidence="1" key="1">
    <citation type="submission" date="2023-08" db="EMBL/GenBank/DDBJ databases">
        <title>A de novo genome assembly of Solanum verrucosum Schlechtendal, a Mexican diploid species geographically isolated from the other diploid A-genome species in potato relatives.</title>
        <authorList>
            <person name="Hosaka K."/>
        </authorList>
    </citation>
    <scope>NUCLEOTIDE SEQUENCE</scope>
    <source>
        <tissue evidence="1">Young leaves</tissue>
    </source>
</reference>
<protein>
    <submittedName>
        <fullName evidence="1">Uncharacterized protein</fullName>
    </submittedName>
</protein>
<name>A0AAF0R9D8_SOLVR</name>
<accession>A0AAF0R9D8</accession>
<dbReference type="EMBL" id="CP133617">
    <property type="protein sequence ID" value="WMV35085.1"/>
    <property type="molecule type" value="Genomic_DNA"/>
</dbReference>
<evidence type="ECO:0000313" key="1">
    <source>
        <dbReference type="EMBL" id="WMV35085.1"/>
    </source>
</evidence>
<evidence type="ECO:0000313" key="2">
    <source>
        <dbReference type="Proteomes" id="UP001234989"/>
    </source>
</evidence>
<dbReference type="AlphaFoldDB" id="A0AAF0R9D8"/>
<sequence length="139" mass="16517">MHLYFSFQNCHKSKKLSDHTQTVLSTLMDAGAWCDSDDVNFCWRRCYSGREYDRLVSYKLPANRSSRTPIWRLIWRKMKKEKKRIYDCSNSMRFSYDPHSYSQNFDQGSISTDADELSRSFSARFAVPSRIFTHDELLD</sequence>
<keyword evidence="2" id="KW-1185">Reference proteome</keyword>
<organism evidence="1 2">
    <name type="scientific">Solanum verrucosum</name>
    <dbReference type="NCBI Taxonomy" id="315347"/>
    <lineage>
        <taxon>Eukaryota</taxon>
        <taxon>Viridiplantae</taxon>
        <taxon>Streptophyta</taxon>
        <taxon>Embryophyta</taxon>
        <taxon>Tracheophyta</taxon>
        <taxon>Spermatophyta</taxon>
        <taxon>Magnoliopsida</taxon>
        <taxon>eudicotyledons</taxon>
        <taxon>Gunneridae</taxon>
        <taxon>Pentapetalae</taxon>
        <taxon>asterids</taxon>
        <taxon>lamiids</taxon>
        <taxon>Solanales</taxon>
        <taxon>Solanaceae</taxon>
        <taxon>Solanoideae</taxon>
        <taxon>Solaneae</taxon>
        <taxon>Solanum</taxon>
    </lineage>
</organism>
<gene>
    <name evidence="1" type="ORF">MTR67_028470</name>
</gene>